<evidence type="ECO:0000313" key="1">
    <source>
        <dbReference type="EMBL" id="HHJ80873.1"/>
    </source>
</evidence>
<accession>A0A832N3U8</accession>
<dbReference type="EMBL" id="DRNF01000281">
    <property type="protein sequence ID" value="HHJ80873.1"/>
    <property type="molecule type" value="Genomic_DNA"/>
</dbReference>
<comment type="caution">
    <text evidence="1">The sequence shown here is derived from an EMBL/GenBank/DDBJ whole genome shotgun (WGS) entry which is preliminary data.</text>
</comment>
<reference evidence="1" key="1">
    <citation type="journal article" date="2020" name="mSystems">
        <title>Genome- and Community-Level Interaction Insights into Carbon Utilization and Element Cycling Functions of Hydrothermarchaeota in Hydrothermal Sediment.</title>
        <authorList>
            <person name="Zhou Z."/>
            <person name="Liu Y."/>
            <person name="Xu W."/>
            <person name="Pan J."/>
            <person name="Luo Z.H."/>
            <person name="Li M."/>
        </authorList>
    </citation>
    <scope>NUCLEOTIDE SEQUENCE [LARGE SCALE GENOMIC DNA]</scope>
    <source>
        <strain evidence="1">HyVt-505</strain>
    </source>
</reference>
<dbReference type="Pfam" id="PF07209">
    <property type="entry name" value="DUF1415"/>
    <property type="match status" value="1"/>
</dbReference>
<protein>
    <submittedName>
        <fullName evidence="1">DUF1415 domain-containing protein</fullName>
    </submittedName>
</protein>
<dbReference type="AlphaFoldDB" id="A0A832N3U8"/>
<dbReference type="Proteomes" id="UP000885832">
    <property type="component" value="Unassembled WGS sequence"/>
</dbReference>
<organism evidence="1">
    <name type="scientific">Candidatus Tenderia electrophaga</name>
    <dbReference type="NCBI Taxonomy" id="1748243"/>
    <lineage>
        <taxon>Bacteria</taxon>
        <taxon>Pseudomonadati</taxon>
        <taxon>Pseudomonadota</taxon>
        <taxon>Gammaproteobacteria</taxon>
        <taxon>Candidatus Tenderiales</taxon>
        <taxon>Candidatus Tenderiaceae</taxon>
        <taxon>Candidatus Tenderia</taxon>
    </lineage>
</organism>
<sequence>MVSEEQAVAAARCWVEQVVIKHNFCPFAHKPARNNTIGYVACLAQHADALVEDLIKQLLLLRDADHGKIETIILVAPNCLQGFDDYNQFLDVVDVLINQFNLQGIIQVASFHPDYQFADLDKDDVRNYTNRSPYPMFHLILEDSIAQARETYPDVDQIPENNMRLLRAQGLDQAKQQLAGCLKDK</sequence>
<gene>
    <name evidence="1" type="ORF">ENJ65_04490</name>
</gene>
<name>A0A832N3U8_9GAMM</name>
<proteinExistence type="predicted"/>
<dbReference type="InterPro" id="IPR009858">
    <property type="entry name" value="DUF1415"/>
</dbReference>